<evidence type="ECO:0000313" key="3">
    <source>
        <dbReference type="WBParaSite" id="HCON_00068050-00001"/>
    </source>
</evidence>
<feature type="region of interest" description="Disordered" evidence="1">
    <location>
        <begin position="174"/>
        <end position="199"/>
    </location>
</feature>
<feature type="compositionally biased region" description="Low complexity" evidence="1">
    <location>
        <begin position="180"/>
        <end position="199"/>
    </location>
</feature>
<dbReference type="PANTHER" id="PTHR31430">
    <property type="entry name" value="PROTEIN CBG22332-RELATED"/>
    <property type="match status" value="1"/>
</dbReference>
<dbReference type="OrthoDB" id="5809955at2759"/>
<evidence type="ECO:0000256" key="1">
    <source>
        <dbReference type="SAM" id="MobiDB-lite"/>
    </source>
</evidence>
<reference evidence="3" key="1">
    <citation type="submission" date="2020-12" db="UniProtKB">
        <authorList>
            <consortium name="WormBaseParasite"/>
        </authorList>
    </citation>
    <scope>IDENTIFICATION</scope>
    <source>
        <strain evidence="3">MHco3</strain>
    </source>
</reference>
<dbReference type="Proteomes" id="UP000025227">
    <property type="component" value="Unplaced"/>
</dbReference>
<accession>A0A7I4Y8Z9</accession>
<dbReference type="AlphaFoldDB" id="A0A7I4Y8Z9"/>
<sequence>MAYSESDKWSVEEMLPHFAHNADNVQLQRIGYTVHQDAQSGGLIYDYHVTWTEKASSTYSTWKWLIREILKSQKVPLRIPVRCDGPCSGFTDLDYVEFGLCDHNICRRCYETAESADHEGIHGCCNADCLELARIEEKRKRKAHRKAERRRARRLNSDVSYRMQYDSNEQQEFVDKLQDNRNSNEGSSDSSDSGMGNYNLHEEHNFFGRGWPSSDNKMIGF</sequence>
<name>A0A7I4Y8Z9_HAECO</name>
<dbReference type="PANTHER" id="PTHR31430:SF4">
    <property type="entry name" value="RING-TYPE DOMAIN-CONTAINING PROTEIN"/>
    <property type="match status" value="1"/>
</dbReference>
<evidence type="ECO:0000313" key="2">
    <source>
        <dbReference type="Proteomes" id="UP000025227"/>
    </source>
</evidence>
<organism evidence="2 3">
    <name type="scientific">Haemonchus contortus</name>
    <name type="common">Barber pole worm</name>
    <dbReference type="NCBI Taxonomy" id="6289"/>
    <lineage>
        <taxon>Eukaryota</taxon>
        <taxon>Metazoa</taxon>
        <taxon>Ecdysozoa</taxon>
        <taxon>Nematoda</taxon>
        <taxon>Chromadorea</taxon>
        <taxon>Rhabditida</taxon>
        <taxon>Rhabditina</taxon>
        <taxon>Rhabditomorpha</taxon>
        <taxon>Strongyloidea</taxon>
        <taxon>Trichostrongylidae</taxon>
        <taxon>Haemonchus</taxon>
    </lineage>
</organism>
<keyword evidence="2" id="KW-1185">Reference proteome</keyword>
<protein>
    <submittedName>
        <fullName evidence="3">Zf-C3HC4 domain-containing protein</fullName>
    </submittedName>
</protein>
<dbReference type="WBParaSite" id="HCON_00068050-00001">
    <property type="protein sequence ID" value="HCON_00068050-00001"/>
    <property type="gene ID" value="HCON_00068050"/>
</dbReference>
<proteinExistence type="predicted"/>